<dbReference type="InterPro" id="IPR027421">
    <property type="entry name" value="DNA_pol_lamdba_lyase_dom_sf"/>
</dbReference>
<dbReference type="InterPro" id="IPR010996">
    <property type="entry name" value="HHH_MUS81"/>
</dbReference>
<dbReference type="NCBIfam" id="NF005928">
    <property type="entry name" value="PRK07945.1"/>
    <property type="match status" value="1"/>
</dbReference>
<comment type="caution">
    <text evidence="3">The sequence shown here is derived from an EMBL/GenBank/DDBJ whole genome shotgun (WGS) entry which is preliminary data.</text>
</comment>
<gene>
    <name evidence="3" type="ORF">KIH74_10310</name>
</gene>
<dbReference type="InterPro" id="IPR016195">
    <property type="entry name" value="Pol/histidinol_Pase-like"/>
</dbReference>
<feature type="compositionally biased region" description="Gly residues" evidence="1">
    <location>
        <begin position="13"/>
        <end position="29"/>
    </location>
</feature>
<evidence type="ECO:0000256" key="1">
    <source>
        <dbReference type="SAM" id="MobiDB-lite"/>
    </source>
</evidence>
<evidence type="ECO:0000259" key="2">
    <source>
        <dbReference type="SMART" id="SM00481"/>
    </source>
</evidence>
<dbReference type="SMART" id="SM00481">
    <property type="entry name" value="POLIIIAc"/>
    <property type="match status" value="1"/>
</dbReference>
<dbReference type="EMBL" id="JAHBAY010000004">
    <property type="protein sequence ID" value="MBT0769314.1"/>
    <property type="molecule type" value="Genomic_DNA"/>
</dbReference>
<reference evidence="3 4" key="1">
    <citation type="submission" date="2021-05" db="EMBL/GenBank/DDBJ databases">
        <title>Kineosporia and Streptomyces sp. nov. two new marine actinobacteria isolated from Coral.</title>
        <authorList>
            <person name="Buangrab K."/>
            <person name="Sutthacheep M."/>
            <person name="Yeemin T."/>
            <person name="Harunari E."/>
            <person name="Igarashi Y."/>
            <person name="Kanchanasin P."/>
            <person name="Tanasupawat S."/>
            <person name="Phongsopitanun W."/>
        </authorList>
    </citation>
    <scope>NUCLEOTIDE SEQUENCE [LARGE SCALE GENOMIC DNA]</scope>
    <source>
        <strain evidence="3 4">J2-2</strain>
    </source>
</reference>
<evidence type="ECO:0000313" key="4">
    <source>
        <dbReference type="Proteomes" id="UP001197247"/>
    </source>
</evidence>
<dbReference type="CDD" id="cd07436">
    <property type="entry name" value="PHP_PolX"/>
    <property type="match status" value="1"/>
</dbReference>
<evidence type="ECO:0000313" key="3">
    <source>
        <dbReference type="EMBL" id="MBT0769314.1"/>
    </source>
</evidence>
<proteinExistence type="predicted"/>
<dbReference type="InterPro" id="IPR004013">
    <property type="entry name" value="PHP_dom"/>
</dbReference>
<dbReference type="Gene3D" id="3.20.20.140">
    <property type="entry name" value="Metal-dependent hydrolases"/>
    <property type="match status" value="1"/>
</dbReference>
<protein>
    <submittedName>
        <fullName evidence="3">PHP domain-containing protein</fullName>
    </submittedName>
</protein>
<dbReference type="InterPro" id="IPR050243">
    <property type="entry name" value="PHP_phosphatase"/>
</dbReference>
<dbReference type="SUPFAM" id="SSF89550">
    <property type="entry name" value="PHP domain-like"/>
    <property type="match status" value="1"/>
</dbReference>
<dbReference type="SUPFAM" id="SSF47802">
    <property type="entry name" value="DNA polymerase beta, N-terminal domain-like"/>
    <property type="match status" value="1"/>
</dbReference>
<organism evidence="3 4">
    <name type="scientific">Kineosporia corallincola</name>
    <dbReference type="NCBI Taxonomy" id="2835133"/>
    <lineage>
        <taxon>Bacteria</taxon>
        <taxon>Bacillati</taxon>
        <taxon>Actinomycetota</taxon>
        <taxon>Actinomycetes</taxon>
        <taxon>Kineosporiales</taxon>
        <taxon>Kineosporiaceae</taxon>
        <taxon>Kineosporia</taxon>
    </lineage>
</organism>
<keyword evidence="4" id="KW-1185">Reference proteome</keyword>
<feature type="domain" description="Polymerase/histidinol phosphatase N-terminal" evidence="2">
    <location>
        <begin position="153"/>
        <end position="232"/>
    </location>
</feature>
<dbReference type="InterPro" id="IPR003141">
    <property type="entry name" value="Pol/His_phosphatase_N"/>
</dbReference>
<sequence>MATSRSGGEKAGGRAGGQAGGQAAGGRTGGQADRKAGSTVDGTARGSADGTARDPVTDLRRIAFLLERSLASSYRVKAFRGAATALLALEPGQIARAAGNGELTSLKGVGDKTAAVIAQSLAGQVPDYLANLEQEALEPLATGGEELRAALRGDCHSHSDWSDGGSPPAEMAWSAKELGHDYLVLTDHSPRLKVANGLSAERLRRQLDIIEVINQQLAPFRVLTGIEVDILDDGTLDQDPELLARLDLVVASVHSKLAMPAKAMTRRMLTAIENPHTDVLGHCTGRMVRPREGRNPKGRAESEFDAAAVFAACQEHSTAVEINSRPERLDPPRRLLRQAVQAGCVFAIDTDAHAPGQLDWQIIGTSRAAECGVGADRVINTWGPDELIAWTKD</sequence>
<dbReference type="PANTHER" id="PTHR36928">
    <property type="entry name" value="PHOSPHATASE YCDX-RELATED"/>
    <property type="match status" value="1"/>
</dbReference>
<dbReference type="Pfam" id="PF14716">
    <property type="entry name" value="HHH_8"/>
    <property type="match status" value="1"/>
</dbReference>
<dbReference type="InterPro" id="IPR047967">
    <property type="entry name" value="PolX_PHP"/>
</dbReference>
<dbReference type="Pfam" id="PF02811">
    <property type="entry name" value="PHP"/>
    <property type="match status" value="1"/>
</dbReference>
<dbReference type="PANTHER" id="PTHR36928:SF1">
    <property type="entry name" value="PHOSPHATASE YCDX-RELATED"/>
    <property type="match status" value="1"/>
</dbReference>
<dbReference type="Proteomes" id="UP001197247">
    <property type="component" value="Unassembled WGS sequence"/>
</dbReference>
<feature type="region of interest" description="Disordered" evidence="1">
    <location>
        <begin position="1"/>
        <end position="53"/>
    </location>
</feature>
<dbReference type="Gene3D" id="1.10.150.110">
    <property type="entry name" value="DNA polymerase beta, N-terminal domain-like"/>
    <property type="match status" value="1"/>
</dbReference>
<name>A0ABS5TIA3_9ACTN</name>
<accession>A0ABS5TIA3</accession>